<proteinExistence type="predicted"/>
<accession>A0A9N9E1P4</accession>
<dbReference type="Proteomes" id="UP000789396">
    <property type="component" value="Unassembled WGS sequence"/>
</dbReference>
<keyword evidence="3" id="KW-1185">Reference proteome</keyword>
<feature type="non-terminal residue" evidence="2">
    <location>
        <position position="345"/>
    </location>
</feature>
<organism evidence="2 3">
    <name type="scientific">Racocetra fulgida</name>
    <dbReference type="NCBI Taxonomy" id="60492"/>
    <lineage>
        <taxon>Eukaryota</taxon>
        <taxon>Fungi</taxon>
        <taxon>Fungi incertae sedis</taxon>
        <taxon>Mucoromycota</taxon>
        <taxon>Glomeromycotina</taxon>
        <taxon>Glomeromycetes</taxon>
        <taxon>Diversisporales</taxon>
        <taxon>Gigasporaceae</taxon>
        <taxon>Racocetra</taxon>
    </lineage>
</organism>
<protein>
    <submittedName>
        <fullName evidence="2">1574_t:CDS:1</fullName>
    </submittedName>
</protein>
<keyword evidence="1" id="KW-1133">Transmembrane helix</keyword>
<evidence type="ECO:0000256" key="1">
    <source>
        <dbReference type="SAM" id="Phobius"/>
    </source>
</evidence>
<feature type="transmembrane region" description="Helical" evidence="1">
    <location>
        <begin position="44"/>
        <end position="67"/>
    </location>
</feature>
<keyword evidence="1" id="KW-0812">Transmembrane</keyword>
<name>A0A9N9E1P4_9GLOM</name>
<dbReference type="EMBL" id="CAJVPZ010014306">
    <property type="protein sequence ID" value="CAG8656601.1"/>
    <property type="molecule type" value="Genomic_DNA"/>
</dbReference>
<reference evidence="2" key="1">
    <citation type="submission" date="2021-06" db="EMBL/GenBank/DDBJ databases">
        <authorList>
            <person name="Kallberg Y."/>
            <person name="Tangrot J."/>
            <person name="Rosling A."/>
        </authorList>
    </citation>
    <scope>NUCLEOTIDE SEQUENCE</scope>
    <source>
        <strain evidence="2">IN212</strain>
    </source>
</reference>
<dbReference type="AlphaFoldDB" id="A0A9N9E1P4"/>
<comment type="caution">
    <text evidence="2">The sequence shown here is derived from an EMBL/GenBank/DDBJ whole genome shotgun (WGS) entry which is preliminary data.</text>
</comment>
<dbReference type="OrthoDB" id="2369382at2759"/>
<evidence type="ECO:0000313" key="3">
    <source>
        <dbReference type="Proteomes" id="UP000789396"/>
    </source>
</evidence>
<evidence type="ECO:0000313" key="2">
    <source>
        <dbReference type="EMBL" id="CAG8656601.1"/>
    </source>
</evidence>
<gene>
    <name evidence="2" type="ORF">RFULGI_LOCUS8682</name>
</gene>
<keyword evidence="1" id="KW-0472">Membrane</keyword>
<sequence>MTALEWTTLSKLTEHSLLSFYGAGGQPALTGFKLWKVGTYKCNIVYILTGISLLTLFGVSLIAPLGVHTCTIMYDTTSIETIVVKPDLLSFIINDTFSSKKLAQVRVMLVSEFVNELYLEDFNKTYIINKTDVYPYPSQLHPLGNRNQNIDLLSRSIRYSQLMQFIVMQHMNMTSNGTFIKSKGFGASPISEPKSISSTNELLNGINNTDIYQTQCEGFGHIDTIADKTVGIKSSVEVINMQTNTMSKINVLDKQTIPMKWYIENANLNINDMYPWWGGAGNTFYWGFTTDAQTAGIAGLAINIMLNNLVNDDLLDLTDYRADGIGNLALLQQWKEKGTTEEGIS</sequence>